<evidence type="ECO:0000256" key="2">
    <source>
        <dbReference type="ARBA" id="ARBA00006214"/>
    </source>
</evidence>
<dbReference type="Gene3D" id="1.20.1440.130">
    <property type="entry name" value="VKOR domain"/>
    <property type="match status" value="1"/>
</dbReference>
<evidence type="ECO:0000256" key="5">
    <source>
        <dbReference type="ARBA" id="ARBA00022989"/>
    </source>
</evidence>
<gene>
    <name evidence="12" type="ORF">JOE42_000575</name>
</gene>
<dbReference type="PANTHER" id="PTHR34573:SF1">
    <property type="entry name" value="VITAMIN K EPOXIDE REDUCTASE DOMAIN-CONTAINING PROTEIN"/>
    <property type="match status" value="1"/>
</dbReference>
<dbReference type="InterPro" id="IPR041714">
    <property type="entry name" value="VKOR_Actinobacteria"/>
</dbReference>
<keyword evidence="5 10" id="KW-1133">Transmembrane helix</keyword>
<dbReference type="InterPro" id="IPR012932">
    <property type="entry name" value="VKOR"/>
</dbReference>
<keyword evidence="3 10" id="KW-0812">Transmembrane</keyword>
<evidence type="ECO:0000256" key="9">
    <source>
        <dbReference type="ARBA" id="ARBA00023284"/>
    </source>
</evidence>
<dbReference type="CDD" id="cd12922">
    <property type="entry name" value="VKOR_5"/>
    <property type="match status" value="1"/>
</dbReference>
<feature type="transmembrane region" description="Helical" evidence="10">
    <location>
        <begin position="138"/>
        <end position="159"/>
    </location>
</feature>
<feature type="transmembrane region" description="Helical" evidence="10">
    <location>
        <begin position="24"/>
        <end position="45"/>
    </location>
</feature>
<evidence type="ECO:0000313" key="13">
    <source>
        <dbReference type="Proteomes" id="UP000703038"/>
    </source>
</evidence>
<feature type="transmembrane region" description="Helical" evidence="10">
    <location>
        <begin position="111"/>
        <end position="132"/>
    </location>
</feature>
<dbReference type="EMBL" id="JAFBBK010000001">
    <property type="protein sequence ID" value="MBM7413842.1"/>
    <property type="molecule type" value="Genomic_DNA"/>
</dbReference>
<dbReference type="InterPro" id="IPR038354">
    <property type="entry name" value="VKOR_sf"/>
</dbReference>
<dbReference type="RefSeq" id="WP_204866557.1">
    <property type="nucleotide sequence ID" value="NZ_JAFBBK010000001.1"/>
</dbReference>
<protein>
    <submittedName>
        <fullName evidence="12">Membrane protein</fullName>
    </submittedName>
</protein>
<dbReference type="SMART" id="SM00756">
    <property type="entry name" value="VKc"/>
    <property type="match status" value="1"/>
</dbReference>
<dbReference type="PANTHER" id="PTHR34573">
    <property type="entry name" value="VKC DOMAIN-CONTAINING PROTEIN"/>
    <property type="match status" value="1"/>
</dbReference>
<evidence type="ECO:0000256" key="6">
    <source>
        <dbReference type="ARBA" id="ARBA00023002"/>
    </source>
</evidence>
<sequence length="203" mass="21967">MTMSSLSDDDVDVDRPSRGTPARVLPWVLLIGGIIGFAAACVLTYEKIRLTADPSYAPTCNLNDVVNCGSVMASRQAAVLGFPNSFMGVGGFAIVAMVGVALLMRTRLDRWFWAGLQVGVTAAVAFVHWLIVQSLYEIGALCPYCMVVWAVTVPVFWYVTVVNVSALAGPGRTRDLLNRYHAVPLAVWYLVLAGLVVQRFVLG</sequence>
<feature type="transmembrane region" description="Helical" evidence="10">
    <location>
        <begin position="180"/>
        <end position="201"/>
    </location>
</feature>
<evidence type="ECO:0000256" key="8">
    <source>
        <dbReference type="ARBA" id="ARBA00023157"/>
    </source>
</evidence>
<comment type="subcellular location">
    <subcellularLocation>
        <location evidence="1">Membrane</location>
        <topology evidence="1">Multi-pass membrane protein</topology>
    </subcellularLocation>
</comment>
<accession>A0ABS2KPH2</accession>
<keyword evidence="9" id="KW-0676">Redox-active center</keyword>
<feature type="domain" description="Vitamin K epoxide reductase" evidence="11">
    <location>
        <begin position="22"/>
        <end position="163"/>
    </location>
</feature>
<dbReference type="Proteomes" id="UP000703038">
    <property type="component" value="Unassembled WGS sequence"/>
</dbReference>
<evidence type="ECO:0000256" key="4">
    <source>
        <dbReference type="ARBA" id="ARBA00022719"/>
    </source>
</evidence>
<evidence type="ECO:0000256" key="10">
    <source>
        <dbReference type="SAM" id="Phobius"/>
    </source>
</evidence>
<keyword evidence="13" id="KW-1185">Reference proteome</keyword>
<keyword evidence="4" id="KW-0874">Quinone</keyword>
<dbReference type="Pfam" id="PF07884">
    <property type="entry name" value="VKOR"/>
    <property type="match status" value="1"/>
</dbReference>
<feature type="transmembrane region" description="Helical" evidence="10">
    <location>
        <begin position="85"/>
        <end position="104"/>
    </location>
</feature>
<name>A0ABS2KPH2_9NOCA</name>
<organism evidence="12 13">
    <name type="scientific">Rhodococcoides corynebacterioides</name>
    <dbReference type="NCBI Taxonomy" id="53972"/>
    <lineage>
        <taxon>Bacteria</taxon>
        <taxon>Bacillati</taxon>
        <taxon>Actinomycetota</taxon>
        <taxon>Actinomycetes</taxon>
        <taxon>Mycobacteriales</taxon>
        <taxon>Nocardiaceae</taxon>
        <taxon>Rhodococcoides</taxon>
    </lineage>
</organism>
<keyword evidence="7 10" id="KW-0472">Membrane</keyword>
<keyword evidence="6" id="KW-0560">Oxidoreductase</keyword>
<evidence type="ECO:0000259" key="11">
    <source>
        <dbReference type="SMART" id="SM00756"/>
    </source>
</evidence>
<evidence type="ECO:0000256" key="7">
    <source>
        <dbReference type="ARBA" id="ARBA00023136"/>
    </source>
</evidence>
<keyword evidence="8" id="KW-1015">Disulfide bond</keyword>
<evidence type="ECO:0000313" key="12">
    <source>
        <dbReference type="EMBL" id="MBM7413842.1"/>
    </source>
</evidence>
<evidence type="ECO:0000256" key="3">
    <source>
        <dbReference type="ARBA" id="ARBA00022692"/>
    </source>
</evidence>
<comment type="similarity">
    <text evidence="2">Belongs to the VKOR family.</text>
</comment>
<evidence type="ECO:0000256" key="1">
    <source>
        <dbReference type="ARBA" id="ARBA00004141"/>
    </source>
</evidence>
<comment type="caution">
    <text evidence="12">The sequence shown here is derived from an EMBL/GenBank/DDBJ whole genome shotgun (WGS) entry which is preliminary data.</text>
</comment>
<reference evidence="12 13" key="1">
    <citation type="submission" date="2021-01" db="EMBL/GenBank/DDBJ databases">
        <title>Genomics of switchgrass bacterial isolates.</title>
        <authorList>
            <person name="Shade A."/>
        </authorList>
    </citation>
    <scope>NUCLEOTIDE SEQUENCE [LARGE SCALE GENOMIC DNA]</scope>
    <source>
        <strain evidence="12 13">PvP111</strain>
    </source>
</reference>
<proteinExistence type="inferred from homology"/>